<evidence type="ECO:0000259" key="1">
    <source>
        <dbReference type="Pfam" id="PF03478"/>
    </source>
</evidence>
<dbReference type="OrthoDB" id="619048at2759"/>
<dbReference type="Gramene" id="TVU38357">
    <property type="protein sequence ID" value="TVU38357"/>
    <property type="gene ID" value="EJB05_11720"/>
</dbReference>
<gene>
    <name evidence="2" type="ORF">EJB05_11720</name>
</gene>
<dbReference type="Proteomes" id="UP000324897">
    <property type="component" value="Chromosome 4"/>
</dbReference>
<keyword evidence="3" id="KW-1185">Reference proteome</keyword>
<dbReference type="AlphaFoldDB" id="A0A5J9VS40"/>
<reference evidence="2 3" key="1">
    <citation type="journal article" date="2019" name="Sci. Rep.">
        <title>A high-quality genome of Eragrostis curvula grass provides insights into Poaceae evolution and supports new strategies to enhance forage quality.</title>
        <authorList>
            <person name="Carballo J."/>
            <person name="Santos B.A.C.M."/>
            <person name="Zappacosta D."/>
            <person name="Garbus I."/>
            <person name="Selva J.P."/>
            <person name="Gallo C.A."/>
            <person name="Diaz A."/>
            <person name="Albertini E."/>
            <person name="Caccamo M."/>
            <person name="Echenique V."/>
        </authorList>
    </citation>
    <scope>NUCLEOTIDE SEQUENCE [LARGE SCALE GENOMIC DNA]</scope>
    <source>
        <strain evidence="3">cv. Victoria</strain>
        <tissue evidence="2">Leaf</tissue>
    </source>
</reference>
<dbReference type="Pfam" id="PF03478">
    <property type="entry name" value="Beta-prop_KIB1-4"/>
    <property type="match status" value="1"/>
</dbReference>
<organism evidence="2 3">
    <name type="scientific">Eragrostis curvula</name>
    <name type="common">weeping love grass</name>
    <dbReference type="NCBI Taxonomy" id="38414"/>
    <lineage>
        <taxon>Eukaryota</taxon>
        <taxon>Viridiplantae</taxon>
        <taxon>Streptophyta</taxon>
        <taxon>Embryophyta</taxon>
        <taxon>Tracheophyta</taxon>
        <taxon>Spermatophyta</taxon>
        <taxon>Magnoliopsida</taxon>
        <taxon>Liliopsida</taxon>
        <taxon>Poales</taxon>
        <taxon>Poaceae</taxon>
        <taxon>PACMAD clade</taxon>
        <taxon>Chloridoideae</taxon>
        <taxon>Eragrostideae</taxon>
        <taxon>Eragrostidinae</taxon>
        <taxon>Eragrostis</taxon>
    </lineage>
</organism>
<feature type="domain" description="KIB1-4 beta-propeller" evidence="1">
    <location>
        <begin position="33"/>
        <end position="143"/>
    </location>
</feature>
<sequence>MLLRKRHRDILKRSPDDVDLTKFMDVSGAGLAGDCTVAVYFHTSQTVAVARPGDARWTVVRRGTYLSQAMSFASRFYCATTNAVKVVELGGGDGGGAANYRPPRLARVAKLTEPLSRMRIDTVHLVDNDGELVLLDRRRNATRDTKCTR</sequence>
<accession>A0A5J9VS40</accession>
<protein>
    <recommendedName>
        <fullName evidence="1">KIB1-4 beta-propeller domain-containing protein</fullName>
    </recommendedName>
</protein>
<name>A0A5J9VS40_9POAL</name>
<evidence type="ECO:0000313" key="2">
    <source>
        <dbReference type="EMBL" id="TVU38357.1"/>
    </source>
</evidence>
<dbReference type="EMBL" id="RWGY01000007">
    <property type="protein sequence ID" value="TVU38357.1"/>
    <property type="molecule type" value="Genomic_DNA"/>
</dbReference>
<evidence type="ECO:0000313" key="3">
    <source>
        <dbReference type="Proteomes" id="UP000324897"/>
    </source>
</evidence>
<dbReference type="InterPro" id="IPR005174">
    <property type="entry name" value="KIB1-4_b-propeller"/>
</dbReference>
<feature type="non-terminal residue" evidence="2">
    <location>
        <position position="1"/>
    </location>
</feature>
<proteinExistence type="predicted"/>
<comment type="caution">
    <text evidence="2">The sequence shown here is derived from an EMBL/GenBank/DDBJ whole genome shotgun (WGS) entry which is preliminary data.</text>
</comment>